<evidence type="ECO:0000259" key="2">
    <source>
        <dbReference type="Pfam" id="PF13546"/>
    </source>
</evidence>
<keyword evidence="4" id="KW-1185">Reference proteome</keyword>
<evidence type="ECO:0000256" key="1">
    <source>
        <dbReference type="SAM" id="MobiDB-lite"/>
    </source>
</evidence>
<dbReference type="Proteomes" id="UP000646776">
    <property type="component" value="Unassembled WGS sequence"/>
</dbReference>
<gene>
    <name evidence="3" type="ORF">GCM10010226_60560</name>
</gene>
<protein>
    <submittedName>
        <fullName evidence="3">ISXo8 transposase</fullName>
    </submittedName>
</protein>
<dbReference type="InterPro" id="IPR039365">
    <property type="entry name" value="IS701-like"/>
</dbReference>
<dbReference type="PANTHER" id="PTHR33627">
    <property type="entry name" value="TRANSPOSASE"/>
    <property type="match status" value="1"/>
</dbReference>
<feature type="compositionally biased region" description="Basic and acidic residues" evidence="1">
    <location>
        <begin position="17"/>
        <end position="34"/>
    </location>
</feature>
<dbReference type="EMBL" id="BMSA01000021">
    <property type="protein sequence ID" value="GGT74507.1"/>
    <property type="molecule type" value="Genomic_DNA"/>
</dbReference>
<name>A0A918HL85_9ACTN</name>
<organism evidence="3 4">
    <name type="scientific">Streptomyces phaeofaciens</name>
    <dbReference type="NCBI Taxonomy" id="68254"/>
    <lineage>
        <taxon>Bacteria</taxon>
        <taxon>Bacillati</taxon>
        <taxon>Actinomycetota</taxon>
        <taxon>Actinomycetes</taxon>
        <taxon>Kitasatosporales</taxon>
        <taxon>Streptomycetaceae</taxon>
        <taxon>Streptomyces</taxon>
    </lineage>
</organism>
<dbReference type="PANTHER" id="PTHR33627:SF1">
    <property type="entry name" value="TRANSPOSASE"/>
    <property type="match status" value="1"/>
</dbReference>
<dbReference type="Pfam" id="PF13546">
    <property type="entry name" value="DDE_5"/>
    <property type="match status" value="1"/>
</dbReference>
<comment type="caution">
    <text evidence="3">The sequence shown here is derived from an EMBL/GenBank/DDBJ whole genome shotgun (WGS) entry which is preliminary data.</text>
</comment>
<dbReference type="AlphaFoldDB" id="A0A918HL85"/>
<feature type="domain" description="Transposase IS701-like DDE" evidence="2">
    <location>
        <begin position="45"/>
        <end position="228"/>
    </location>
</feature>
<evidence type="ECO:0000313" key="4">
    <source>
        <dbReference type="Proteomes" id="UP000646776"/>
    </source>
</evidence>
<feature type="region of interest" description="Disordered" evidence="1">
    <location>
        <begin position="1"/>
        <end position="34"/>
    </location>
</feature>
<accession>A0A918HL85</accession>
<reference evidence="3" key="1">
    <citation type="journal article" date="2014" name="Int. J. Syst. Evol. Microbiol.">
        <title>Complete genome sequence of Corynebacterium casei LMG S-19264T (=DSM 44701T), isolated from a smear-ripened cheese.</title>
        <authorList>
            <consortium name="US DOE Joint Genome Institute (JGI-PGF)"/>
            <person name="Walter F."/>
            <person name="Albersmeier A."/>
            <person name="Kalinowski J."/>
            <person name="Ruckert C."/>
        </authorList>
    </citation>
    <scope>NUCLEOTIDE SEQUENCE</scope>
    <source>
        <strain evidence="3">JCM 4125</strain>
    </source>
</reference>
<proteinExistence type="predicted"/>
<reference evidence="3" key="2">
    <citation type="submission" date="2020-09" db="EMBL/GenBank/DDBJ databases">
        <authorList>
            <person name="Sun Q."/>
            <person name="Ohkuma M."/>
        </authorList>
    </citation>
    <scope>NUCLEOTIDE SEQUENCE</scope>
    <source>
        <strain evidence="3">JCM 4125</strain>
    </source>
</reference>
<sequence>MHTVVHPTPARVRHSAVHRDPRRVPPAQQRRDEVRRHREELLETLFSSLSRRDQRVRGEHYLRGLLLADGRKSVRNIALSLGLPDEEQRLHHFISGSTWDWAPMRAAHAGFLDRLRPAQAWVLHAVTIPKVGEHTVGVDRFFDARAGRVVGGQRAFAAWYASPGFSAPVNWKLFMPRHWMDDDELRGRAEIPPALSYAPIDQCGPAAVLEAARDWQLPPRPVLMDLRGDTNWQSARRFVTAGLPVLARTSAADRFVVDDPAPLRVHGHPAPAPNILEPGHQASAAGILEPGHPSSAPNILEPGHPASAAGILEAVRSARREVEWTDPGNPGLTHTSWVAAVRVRLPDDRLGAHRPLLLLGEWHPGQETPAQIWVSDLAQAAPAELMRLTKLTRRVALDQSLGAGRTGTRDFVGRSFCGWHRHMTLASAAHTMRLLGNTAA</sequence>
<dbReference type="InterPro" id="IPR038721">
    <property type="entry name" value="IS701-like_DDE_dom"/>
</dbReference>
<dbReference type="RefSeq" id="WP_189714873.1">
    <property type="nucleotide sequence ID" value="NZ_BMSA01000021.1"/>
</dbReference>
<evidence type="ECO:0000313" key="3">
    <source>
        <dbReference type="EMBL" id="GGT74507.1"/>
    </source>
</evidence>